<dbReference type="Proteomes" id="UP001500880">
    <property type="component" value="Unassembled WGS sequence"/>
</dbReference>
<dbReference type="EMBL" id="BAAADO010000003">
    <property type="protein sequence ID" value="GAA0490422.1"/>
    <property type="molecule type" value="Genomic_DNA"/>
</dbReference>
<accession>A0ABP3L064</accession>
<sequence>MEEEEKRVSKLYRRILTSDETQGLITFQRLDRNTQEKVKRKMVQNGSNSAYKVLRRINNLQEID</sequence>
<gene>
    <name evidence="1" type="ORF">GCM10008986_15520</name>
</gene>
<dbReference type="RefSeq" id="WP_044161138.1">
    <property type="nucleotide sequence ID" value="NZ_BAAADO010000003.1"/>
</dbReference>
<evidence type="ECO:0000313" key="2">
    <source>
        <dbReference type="Proteomes" id="UP001500880"/>
    </source>
</evidence>
<proteinExistence type="predicted"/>
<comment type="caution">
    <text evidence="1">The sequence shown here is derived from an EMBL/GenBank/DDBJ whole genome shotgun (WGS) entry which is preliminary data.</text>
</comment>
<reference evidence="2" key="1">
    <citation type="journal article" date="2019" name="Int. J. Syst. Evol. Microbiol.">
        <title>The Global Catalogue of Microorganisms (GCM) 10K type strain sequencing project: providing services to taxonomists for standard genome sequencing and annotation.</title>
        <authorList>
            <consortium name="The Broad Institute Genomics Platform"/>
            <consortium name="The Broad Institute Genome Sequencing Center for Infectious Disease"/>
            <person name="Wu L."/>
            <person name="Ma J."/>
        </authorList>
    </citation>
    <scope>NUCLEOTIDE SEQUENCE [LARGE SCALE GENOMIC DNA]</scope>
    <source>
        <strain evidence="2">JCM 12389</strain>
    </source>
</reference>
<name>A0ABP3L064_9BACI</name>
<evidence type="ECO:0000313" key="1">
    <source>
        <dbReference type="EMBL" id="GAA0490422.1"/>
    </source>
</evidence>
<organism evidence="1 2">
    <name type="scientific">Salinibacillus aidingensis</name>
    <dbReference type="NCBI Taxonomy" id="237684"/>
    <lineage>
        <taxon>Bacteria</taxon>
        <taxon>Bacillati</taxon>
        <taxon>Bacillota</taxon>
        <taxon>Bacilli</taxon>
        <taxon>Bacillales</taxon>
        <taxon>Bacillaceae</taxon>
        <taxon>Salinibacillus</taxon>
    </lineage>
</organism>
<protein>
    <submittedName>
        <fullName evidence="1">Uncharacterized protein</fullName>
    </submittedName>
</protein>
<keyword evidence="2" id="KW-1185">Reference proteome</keyword>